<comment type="similarity">
    <text evidence="2 8">Belongs to the MurCDEF family. MurE subfamily.</text>
</comment>
<evidence type="ECO:0000256" key="3">
    <source>
        <dbReference type="ARBA" id="ARBA00022618"/>
    </source>
</evidence>
<dbReference type="Pfam" id="PF01225">
    <property type="entry name" value="Mur_ligase"/>
    <property type="match status" value="1"/>
</dbReference>
<dbReference type="PANTHER" id="PTHR23135">
    <property type="entry name" value="MUR LIGASE FAMILY MEMBER"/>
    <property type="match status" value="1"/>
</dbReference>
<feature type="domain" description="Mur ligase C-terminal" evidence="11">
    <location>
        <begin position="337"/>
        <end position="467"/>
    </location>
</feature>
<evidence type="ECO:0000256" key="9">
    <source>
        <dbReference type="RuleBase" id="RU004135"/>
    </source>
</evidence>
<feature type="binding site" evidence="8">
    <location>
        <position position="386"/>
    </location>
    <ligand>
        <name>meso-2,6-diaminopimelate</name>
        <dbReference type="ChEBI" id="CHEBI:57791"/>
    </ligand>
</feature>
<proteinExistence type="inferred from homology"/>
<feature type="binding site" evidence="8">
    <location>
        <begin position="153"/>
        <end position="154"/>
    </location>
    <ligand>
        <name>UDP-N-acetyl-alpha-D-muramoyl-L-alanyl-D-glutamate</name>
        <dbReference type="ChEBI" id="CHEBI:83900"/>
    </ligand>
</feature>
<dbReference type="InterPro" id="IPR005761">
    <property type="entry name" value="UDP-N-AcMur-Glu-dNH2Pim_ligase"/>
</dbReference>
<keyword evidence="8" id="KW-0067">ATP-binding</keyword>
<dbReference type="InterPro" id="IPR035911">
    <property type="entry name" value="MurE/MurF_N"/>
</dbReference>
<dbReference type="NCBIfam" id="NF001124">
    <property type="entry name" value="PRK00139.1-2"/>
    <property type="match status" value="1"/>
</dbReference>
<feature type="binding site" evidence="8">
    <location>
        <begin position="111"/>
        <end position="117"/>
    </location>
    <ligand>
        <name>ATP</name>
        <dbReference type="ChEBI" id="CHEBI:30616"/>
    </ligand>
</feature>
<dbReference type="NCBIfam" id="NF001126">
    <property type="entry name" value="PRK00139.1-4"/>
    <property type="match status" value="1"/>
</dbReference>
<evidence type="ECO:0000259" key="11">
    <source>
        <dbReference type="Pfam" id="PF02875"/>
    </source>
</evidence>
<keyword evidence="6 8" id="KW-0131">Cell cycle</keyword>
<dbReference type="SUPFAM" id="SSF53623">
    <property type="entry name" value="MurD-like peptide ligases, catalytic domain"/>
    <property type="match status" value="1"/>
</dbReference>
<dbReference type="InterPro" id="IPR013221">
    <property type="entry name" value="Mur_ligase_cen"/>
</dbReference>
<dbReference type="EMBL" id="JAUOZS010000001">
    <property type="protein sequence ID" value="MDT8901691.1"/>
    <property type="molecule type" value="Genomic_DNA"/>
</dbReference>
<keyword evidence="8" id="KW-0963">Cytoplasm</keyword>
<evidence type="ECO:0000259" key="12">
    <source>
        <dbReference type="Pfam" id="PF08245"/>
    </source>
</evidence>
<dbReference type="Proteomes" id="UP001254848">
    <property type="component" value="Unassembled WGS sequence"/>
</dbReference>
<sequence>MKTIQQLAAQLKDVHITGDAGREITSLAYDSRAVKPGALFVALAGSKADGHDFVAAACRQGAAAVLIDKDVPVDPGVVVLKVPDSRAAMLSIAPYFYDYPSRKLRLIGVTGTNGKTTTTHLIRAILRAAGYRVGLIGTIHTVIGEKTLPVKNTTPDVIDLQALFADMVVAGVTHVIMEVSSHAIALGRISGSEFDTGVYTNITRDHLDFHHTFENYIAAKAELFSLVSAPGATKGNKAAVVNTDDPAAAVMLAACRCRQLTYGVENPADLTAAAISVRARGASFTVKGPFGDLPLALKITGVFNVYNVLAAVGAALVEGVSPAVVKQALEEFASVPGRFELVDAGQPYTVIVDYAHTPDGLENILRTARQFATRRIIVVFGCGGDRDRTKRPIMGRLAMDYGDIVIATSDNPRSEDPAAILAEVEVGLKEKQTAAKGYEIIVDRRTAIARALRIAEPDDVVVIAGKGHETYQVLKDKTIDFDDRAVAREIIKELN</sequence>
<comment type="caution">
    <text evidence="13">The sequence shown here is derived from an EMBL/GenBank/DDBJ whole genome shotgun (WGS) entry which is preliminary data.</text>
</comment>
<evidence type="ECO:0000256" key="8">
    <source>
        <dbReference type="HAMAP-Rule" id="MF_00208"/>
    </source>
</evidence>
<keyword evidence="8" id="KW-0547">Nucleotide-binding</keyword>
<comment type="function">
    <text evidence="8">Catalyzes the addition of meso-diaminopimelic acid to the nucleotide precursor UDP-N-acetylmuramoyl-L-alanyl-D-glutamate (UMAG) in the biosynthesis of bacterial cell-wall peptidoglycan.</text>
</comment>
<keyword evidence="3 8" id="KW-0132">Cell division</keyword>
<feature type="domain" description="Mur ligase N-terminal catalytic" evidence="10">
    <location>
        <begin position="23"/>
        <end position="89"/>
    </location>
</feature>
<dbReference type="Pfam" id="PF08245">
    <property type="entry name" value="Mur_ligase_M"/>
    <property type="match status" value="1"/>
</dbReference>
<dbReference type="InterPro" id="IPR000713">
    <property type="entry name" value="Mur_ligase_N"/>
</dbReference>
<evidence type="ECO:0000313" key="14">
    <source>
        <dbReference type="Proteomes" id="UP001254848"/>
    </source>
</evidence>
<feature type="modified residue" description="N6-carboxylysine" evidence="8">
    <location>
        <position position="220"/>
    </location>
</feature>
<feature type="binding site" evidence="8">
    <location>
        <begin position="410"/>
        <end position="413"/>
    </location>
    <ligand>
        <name>meso-2,6-diaminopimelate</name>
        <dbReference type="ChEBI" id="CHEBI:57791"/>
    </ligand>
</feature>
<dbReference type="SUPFAM" id="SSF63418">
    <property type="entry name" value="MurE/MurF N-terminal domain"/>
    <property type="match status" value="1"/>
</dbReference>
<dbReference type="EC" id="6.3.2.13" evidence="8"/>
<dbReference type="HAMAP" id="MF_00208">
    <property type="entry name" value="MurE"/>
    <property type="match status" value="1"/>
</dbReference>
<feature type="binding site" evidence="8">
    <location>
        <position position="152"/>
    </location>
    <ligand>
        <name>UDP-N-acetyl-alpha-D-muramoyl-L-alanyl-D-glutamate</name>
        <dbReference type="ChEBI" id="CHEBI:83900"/>
    </ligand>
</feature>
<accession>A0ABU3NY08</accession>
<evidence type="ECO:0000259" key="10">
    <source>
        <dbReference type="Pfam" id="PF01225"/>
    </source>
</evidence>
<evidence type="ECO:0000313" key="13">
    <source>
        <dbReference type="EMBL" id="MDT8901691.1"/>
    </source>
</evidence>
<reference evidence="13 14" key="1">
    <citation type="submission" date="2023-07" db="EMBL/GenBank/DDBJ databases">
        <title>The novel representative of Negativicutes class, Anaeroselena agilis gen. nov. sp. nov.</title>
        <authorList>
            <person name="Prokofeva M.I."/>
            <person name="Elcheninov A.G."/>
            <person name="Klyukina A."/>
            <person name="Kublanov I.V."/>
            <person name="Frolov E.N."/>
            <person name="Podosokorskaya O.A."/>
        </authorList>
    </citation>
    <scope>NUCLEOTIDE SEQUENCE [LARGE SCALE GENOMIC DNA]</scope>
    <source>
        <strain evidence="13 14">4137-cl</strain>
    </source>
</reference>
<comment type="caution">
    <text evidence="8">Lacks conserved residue(s) required for the propagation of feature annotation.</text>
</comment>
<keyword evidence="5 8" id="KW-0573">Peptidoglycan synthesis</keyword>
<gene>
    <name evidence="8" type="primary">murE</name>
    <name evidence="13" type="ORF">Q4T40_10590</name>
</gene>
<evidence type="ECO:0000256" key="7">
    <source>
        <dbReference type="ARBA" id="ARBA00023316"/>
    </source>
</evidence>
<dbReference type="Pfam" id="PF02875">
    <property type="entry name" value="Mur_ligase_C"/>
    <property type="match status" value="1"/>
</dbReference>
<keyword evidence="4 8" id="KW-0133">Cell shape</keyword>
<evidence type="ECO:0000256" key="6">
    <source>
        <dbReference type="ARBA" id="ARBA00023306"/>
    </source>
</evidence>
<feature type="binding site" evidence="8">
    <location>
        <position position="465"/>
    </location>
    <ligand>
        <name>meso-2,6-diaminopimelate</name>
        <dbReference type="ChEBI" id="CHEBI:57791"/>
    </ligand>
</feature>
<dbReference type="Gene3D" id="3.40.1190.10">
    <property type="entry name" value="Mur-like, catalytic domain"/>
    <property type="match status" value="1"/>
</dbReference>
<keyword evidence="8" id="KW-0460">Magnesium</keyword>
<protein>
    <recommendedName>
        <fullName evidence="8">UDP-N-acetylmuramoyl-L-alanyl-D-glutamate--2,6-diaminopimelate ligase</fullName>
        <ecNumber evidence="8">6.3.2.13</ecNumber>
    </recommendedName>
    <alternativeName>
        <fullName evidence="8">Meso-A2pm-adding enzyme</fullName>
    </alternativeName>
    <alternativeName>
        <fullName evidence="8">Meso-diaminopimelate-adding enzyme</fullName>
    </alternativeName>
    <alternativeName>
        <fullName evidence="8">UDP-MurNAc-L-Ala-D-Glu:meso-diaminopimelate ligase</fullName>
    </alternativeName>
    <alternativeName>
        <fullName evidence="8">UDP-MurNAc-tripeptide synthetase</fullName>
    </alternativeName>
    <alternativeName>
        <fullName evidence="8">UDP-N-acetylmuramyl-tripeptide synthetase</fullName>
    </alternativeName>
</protein>
<dbReference type="GO" id="GO:0008765">
    <property type="term" value="F:UDP-N-acetylmuramoylalanyl-D-glutamate-2,6-diaminopimelate ligase activity"/>
    <property type="evidence" value="ECO:0007669"/>
    <property type="project" value="UniProtKB-EC"/>
</dbReference>
<name>A0ABU3NY08_9FIRM</name>
<feature type="short sequence motif" description="Meso-diaminopimelate recognition motif" evidence="8">
    <location>
        <begin position="410"/>
        <end position="413"/>
    </location>
</feature>
<dbReference type="NCBIfam" id="TIGR01085">
    <property type="entry name" value="murE"/>
    <property type="match status" value="1"/>
</dbReference>
<dbReference type="InterPro" id="IPR036615">
    <property type="entry name" value="Mur_ligase_C_dom_sf"/>
</dbReference>
<comment type="subcellular location">
    <subcellularLocation>
        <location evidence="8 9">Cytoplasm</location>
    </subcellularLocation>
</comment>
<feature type="binding site" evidence="8">
    <location>
        <position position="188"/>
    </location>
    <ligand>
        <name>UDP-N-acetyl-alpha-D-muramoyl-L-alanyl-D-glutamate</name>
        <dbReference type="ChEBI" id="CHEBI:83900"/>
    </ligand>
</feature>
<organism evidence="13 14">
    <name type="scientific">Anaeroselena agilis</name>
    <dbReference type="NCBI Taxonomy" id="3063788"/>
    <lineage>
        <taxon>Bacteria</taxon>
        <taxon>Bacillati</taxon>
        <taxon>Bacillota</taxon>
        <taxon>Negativicutes</taxon>
        <taxon>Acetonemataceae</taxon>
        <taxon>Anaeroselena</taxon>
    </lineage>
</organism>
<keyword evidence="14" id="KW-1185">Reference proteome</keyword>
<dbReference type="RefSeq" id="WP_413780195.1">
    <property type="nucleotide sequence ID" value="NZ_JAUOZS010000001.1"/>
</dbReference>
<comment type="PTM">
    <text evidence="8">Carboxylation is probably crucial for Mg(2+) binding and, consequently, for the gamma-phosphate positioning of ATP.</text>
</comment>
<comment type="pathway">
    <text evidence="1 8 9">Cell wall biogenesis; peptidoglycan biosynthesis.</text>
</comment>
<dbReference type="SUPFAM" id="SSF53244">
    <property type="entry name" value="MurD-like peptide ligases, peptide-binding domain"/>
    <property type="match status" value="1"/>
</dbReference>
<dbReference type="Gene3D" id="3.90.190.20">
    <property type="entry name" value="Mur ligase, C-terminal domain"/>
    <property type="match status" value="1"/>
</dbReference>
<dbReference type="PANTHER" id="PTHR23135:SF4">
    <property type="entry name" value="UDP-N-ACETYLMURAMOYL-L-ALANYL-D-GLUTAMATE--2,6-DIAMINOPIMELATE LIGASE MURE HOMOLOG, CHLOROPLASTIC"/>
    <property type="match status" value="1"/>
</dbReference>
<feature type="binding site" evidence="8">
    <location>
        <position position="31"/>
    </location>
    <ligand>
        <name>UDP-N-acetyl-alpha-D-muramoyl-L-alanyl-D-glutamate</name>
        <dbReference type="ChEBI" id="CHEBI:83900"/>
    </ligand>
</feature>
<comment type="catalytic activity">
    <reaction evidence="8">
        <text>UDP-N-acetyl-alpha-D-muramoyl-L-alanyl-D-glutamate + meso-2,6-diaminopimelate + ATP = UDP-N-acetyl-alpha-D-muramoyl-L-alanyl-gamma-D-glutamyl-meso-2,6-diaminopimelate + ADP + phosphate + H(+)</text>
        <dbReference type="Rhea" id="RHEA:23676"/>
        <dbReference type="ChEBI" id="CHEBI:15378"/>
        <dbReference type="ChEBI" id="CHEBI:30616"/>
        <dbReference type="ChEBI" id="CHEBI:43474"/>
        <dbReference type="ChEBI" id="CHEBI:57791"/>
        <dbReference type="ChEBI" id="CHEBI:83900"/>
        <dbReference type="ChEBI" id="CHEBI:83905"/>
        <dbReference type="ChEBI" id="CHEBI:456216"/>
        <dbReference type="EC" id="6.3.2.13"/>
    </reaction>
</comment>
<evidence type="ECO:0000256" key="1">
    <source>
        <dbReference type="ARBA" id="ARBA00004752"/>
    </source>
</evidence>
<evidence type="ECO:0000256" key="5">
    <source>
        <dbReference type="ARBA" id="ARBA00022984"/>
    </source>
</evidence>
<feature type="domain" description="Mur ligase central" evidence="12">
    <location>
        <begin position="109"/>
        <end position="315"/>
    </location>
</feature>
<feature type="binding site" evidence="8">
    <location>
        <position position="469"/>
    </location>
    <ligand>
        <name>meso-2,6-diaminopimelate</name>
        <dbReference type="ChEBI" id="CHEBI:57791"/>
    </ligand>
</feature>
<evidence type="ECO:0000256" key="2">
    <source>
        <dbReference type="ARBA" id="ARBA00005898"/>
    </source>
</evidence>
<dbReference type="InterPro" id="IPR036565">
    <property type="entry name" value="Mur-like_cat_sf"/>
</dbReference>
<dbReference type="Gene3D" id="3.40.1390.10">
    <property type="entry name" value="MurE/MurF, N-terminal domain"/>
    <property type="match status" value="1"/>
</dbReference>
<evidence type="ECO:0000256" key="4">
    <source>
        <dbReference type="ARBA" id="ARBA00022960"/>
    </source>
</evidence>
<keyword evidence="7 8" id="KW-0961">Cell wall biogenesis/degradation</keyword>
<feature type="binding site" evidence="8">
    <location>
        <position position="180"/>
    </location>
    <ligand>
        <name>UDP-N-acetyl-alpha-D-muramoyl-L-alanyl-D-glutamate</name>
        <dbReference type="ChEBI" id="CHEBI:83900"/>
    </ligand>
</feature>
<keyword evidence="8 13" id="KW-0436">Ligase</keyword>
<dbReference type="InterPro" id="IPR004101">
    <property type="entry name" value="Mur_ligase_C"/>
</dbReference>
<comment type="cofactor">
    <cofactor evidence="8">
        <name>Mg(2+)</name>
        <dbReference type="ChEBI" id="CHEBI:18420"/>
    </cofactor>
</comment>